<accession>A0A842I1W8</accession>
<name>A0A842I1W8_9SPHN</name>
<evidence type="ECO:0000256" key="1">
    <source>
        <dbReference type="SAM" id="MobiDB-lite"/>
    </source>
</evidence>
<keyword evidence="2" id="KW-0732">Signal</keyword>
<sequence>MTKTFALPLAVAASLGLAACGGSDTSAEEAADAVAEAADEATAAAEEAAADVEAATDEAMEQMDAMADSAGEAAADAMPEEAPAE</sequence>
<dbReference type="EMBL" id="JACJVJ010000002">
    <property type="protein sequence ID" value="MBC2778781.1"/>
    <property type="molecule type" value="Genomic_DNA"/>
</dbReference>
<feature type="compositionally biased region" description="Low complexity" evidence="1">
    <location>
        <begin position="32"/>
        <end position="47"/>
    </location>
</feature>
<comment type="caution">
    <text evidence="3">The sequence shown here is derived from an EMBL/GenBank/DDBJ whole genome shotgun (WGS) entry which is preliminary data.</text>
</comment>
<dbReference type="Proteomes" id="UP000564378">
    <property type="component" value="Unassembled WGS sequence"/>
</dbReference>
<evidence type="ECO:0000313" key="3">
    <source>
        <dbReference type="EMBL" id="MBC2778781.1"/>
    </source>
</evidence>
<keyword evidence="4" id="KW-1185">Reference proteome</keyword>
<feature type="signal peptide" evidence="2">
    <location>
        <begin position="1"/>
        <end position="18"/>
    </location>
</feature>
<feature type="region of interest" description="Disordered" evidence="1">
    <location>
        <begin position="31"/>
        <end position="85"/>
    </location>
</feature>
<feature type="compositionally biased region" description="Acidic residues" evidence="1">
    <location>
        <begin position="48"/>
        <end position="61"/>
    </location>
</feature>
<feature type="chain" id="PRO_5032334717" evidence="2">
    <location>
        <begin position="19"/>
        <end position="85"/>
    </location>
</feature>
<dbReference type="RefSeq" id="WP_185802007.1">
    <property type="nucleotide sequence ID" value="NZ_JACJVJ010000002.1"/>
</dbReference>
<dbReference type="PROSITE" id="PS51257">
    <property type="entry name" value="PROKAR_LIPOPROTEIN"/>
    <property type="match status" value="1"/>
</dbReference>
<evidence type="ECO:0000313" key="4">
    <source>
        <dbReference type="Proteomes" id="UP000564378"/>
    </source>
</evidence>
<dbReference type="AlphaFoldDB" id="A0A842I1W8"/>
<reference evidence="3 4" key="1">
    <citation type="submission" date="2020-08" db="EMBL/GenBank/DDBJ databases">
        <title>Draft genome sequence of Parasphingopyxis sp. GrpM-11.</title>
        <authorList>
            <person name="Oh J."/>
            <person name="Roh D.-H."/>
        </authorList>
    </citation>
    <scope>NUCLEOTIDE SEQUENCE [LARGE SCALE GENOMIC DNA]</scope>
    <source>
        <strain evidence="3 4">GrpM-11</strain>
    </source>
</reference>
<feature type="compositionally biased region" description="Low complexity" evidence="1">
    <location>
        <begin position="63"/>
        <end position="77"/>
    </location>
</feature>
<proteinExistence type="predicted"/>
<protein>
    <submittedName>
        <fullName evidence="3">Circumsporozoite protein</fullName>
    </submittedName>
</protein>
<organism evidence="3 4">
    <name type="scientific">Parasphingopyxis marina</name>
    <dbReference type="NCBI Taxonomy" id="2761622"/>
    <lineage>
        <taxon>Bacteria</taxon>
        <taxon>Pseudomonadati</taxon>
        <taxon>Pseudomonadota</taxon>
        <taxon>Alphaproteobacteria</taxon>
        <taxon>Sphingomonadales</taxon>
        <taxon>Sphingomonadaceae</taxon>
        <taxon>Parasphingopyxis</taxon>
    </lineage>
</organism>
<gene>
    <name evidence="3" type="ORF">H6P80_14245</name>
</gene>
<evidence type="ECO:0000256" key="2">
    <source>
        <dbReference type="SAM" id="SignalP"/>
    </source>
</evidence>